<evidence type="ECO:0000313" key="5">
    <source>
        <dbReference type="EMBL" id="PRY43984.1"/>
    </source>
</evidence>
<name>A0A2T0TED2_9PSEU</name>
<dbReference type="AlphaFoldDB" id="A0A2T0TED2"/>
<reference evidence="5 6" key="1">
    <citation type="submission" date="2018-03" db="EMBL/GenBank/DDBJ databases">
        <title>Genomic Encyclopedia of Archaeal and Bacterial Type Strains, Phase II (KMG-II): from individual species to whole genera.</title>
        <authorList>
            <person name="Goeker M."/>
        </authorList>
    </citation>
    <scope>NUCLEOTIDE SEQUENCE [LARGE SCALE GENOMIC DNA]</scope>
    <source>
        <strain evidence="5 6">DSM 44720</strain>
    </source>
</reference>
<accession>A0A2T0TED2</accession>
<evidence type="ECO:0000256" key="3">
    <source>
        <dbReference type="ARBA" id="ARBA00023002"/>
    </source>
</evidence>
<dbReference type="SUPFAM" id="SSF52218">
    <property type="entry name" value="Flavoproteins"/>
    <property type="match status" value="1"/>
</dbReference>
<protein>
    <submittedName>
        <fullName evidence="5">FMN reductase</fullName>
    </submittedName>
</protein>
<comment type="caution">
    <text evidence="5">The sequence shown here is derived from an EMBL/GenBank/DDBJ whole genome shotgun (WGS) entry which is preliminary data.</text>
</comment>
<dbReference type="InterPro" id="IPR051814">
    <property type="entry name" value="NAD(P)H-dep_FMN_reductase"/>
</dbReference>
<feature type="domain" description="NADPH-dependent FMN reductase-like" evidence="4">
    <location>
        <begin position="5"/>
        <end position="141"/>
    </location>
</feature>
<dbReference type="Pfam" id="PF03358">
    <property type="entry name" value="FMN_red"/>
    <property type="match status" value="1"/>
</dbReference>
<dbReference type="EMBL" id="PVTF01000003">
    <property type="protein sequence ID" value="PRY43984.1"/>
    <property type="molecule type" value="Genomic_DNA"/>
</dbReference>
<dbReference type="RefSeq" id="WP_106187604.1">
    <property type="nucleotide sequence ID" value="NZ_PVTF01000003.1"/>
</dbReference>
<keyword evidence="1" id="KW-0285">Flavoprotein</keyword>
<keyword evidence="6" id="KW-1185">Reference proteome</keyword>
<dbReference type="PANTHER" id="PTHR43408">
    <property type="entry name" value="FMN REDUCTASE (NADPH)"/>
    <property type="match status" value="1"/>
</dbReference>
<dbReference type="OrthoDB" id="1643408at2"/>
<dbReference type="PANTHER" id="PTHR43408:SF1">
    <property type="entry name" value="FMN REDUCTASE (NADPH)"/>
    <property type="match status" value="1"/>
</dbReference>
<keyword evidence="2" id="KW-0288">FMN</keyword>
<dbReference type="Proteomes" id="UP000239494">
    <property type="component" value="Unassembled WGS sequence"/>
</dbReference>
<dbReference type="Gene3D" id="3.40.50.360">
    <property type="match status" value="1"/>
</dbReference>
<evidence type="ECO:0000256" key="2">
    <source>
        <dbReference type="ARBA" id="ARBA00022643"/>
    </source>
</evidence>
<sequence length="184" mass="18583">MSAVIGTLVGNPRPASRTLNAALALRDAIGQVLTAGAENGAVVDSAELAQEVFTPGGTRVKEALGLLGAADVLVVASPTYKATYTGLLKSVLDQAPAGWLRGRVAVPLLVAASDKHALAVELHLRPVLVELGARVPGPGLFVNEARLTGDHEALTAALVEQLTATGTADTLNALVGSARAVGVS</sequence>
<organism evidence="5 6">
    <name type="scientific">Umezawaea tangerina</name>
    <dbReference type="NCBI Taxonomy" id="84725"/>
    <lineage>
        <taxon>Bacteria</taxon>
        <taxon>Bacillati</taxon>
        <taxon>Actinomycetota</taxon>
        <taxon>Actinomycetes</taxon>
        <taxon>Pseudonocardiales</taxon>
        <taxon>Pseudonocardiaceae</taxon>
        <taxon>Umezawaea</taxon>
    </lineage>
</organism>
<dbReference type="InterPro" id="IPR029039">
    <property type="entry name" value="Flavoprotein-like_sf"/>
</dbReference>
<proteinExistence type="predicted"/>
<evidence type="ECO:0000259" key="4">
    <source>
        <dbReference type="Pfam" id="PF03358"/>
    </source>
</evidence>
<gene>
    <name evidence="5" type="ORF">CLV43_103735</name>
</gene>
<evidence type="ECO:0000256" key="1">
    <source>
        <dbReference type="ARBA" id="ARBA00022630"/>
    </source>
</evidence>
<keyword evidence="3" id="KW-0560">Oxidoreductase</keyword>
<dbReference type="InterPro" id="IPR005025">
    <property type="entry name" value="FMN_Rdtase-like_dom"/>
</dbReference>
<evidence type="ECO:0000313" key="6">
    <source>
        <dbReference type="Proteomes" id="UP000239494"/>
    </source>
</evidence>
<dbReference type="GO" id="GO:0016491">
    <property type="term" value="F:oxidoreductase activity"/>
    <property type="evidence" value="ECO:0007669"/>
    <property type="project" value="UniProtKB-KW"/>
</dbReference>